<organism evidence="2 3">
    <name type="scientific">Symbiodinium natans</name>
    <dbReference type="NCBI Taxonomy" id="878477"/>
    <lineage>
        <taxon>Eukaryota</taxon>
        <taxon>Sar</taxon>
        <taxon>Alveolata</taxon>
        <taxon>Dinophyceae</taxon>
        <taxon>Suessiales</taxon>
        <taxon>Symbiodiniaceae</taxon>
        <taxon>Symbiodinium</taxon>
    </lineage>
</organism>
<comment type="caution">
    <text evidence="2">The sequence shown here is derived from an EMBL/GenBank/DDBJ whole genome shotgun (WGS) entry which is preliminary data.</text>
</comment>
<proteinExistence type="predicted"/>
<reference evidence="2" key="1">
    <citation type="submission" date="2021-02" db="EMBL/GenBank/DDBJ databases">
        <authorList>
            <person name="Dougan E. K."/>
            <person name="Rhodes N."/>
            <person name="Thang M."/>
            <person name="Chan C."/>
        </authorList>
    </citation>
    <scope>NUCLEOTIDE SEQUENCE</scope>
</reference>
<keyword evidence="1" id="KW-1133">Transmembrane helix</keyword>
<keyword evidence="1" id="KW-0472">Membrane</keyword>
<dbReference type="EMBL" id="CAJNDS010000058">
    <property type="protein sequence ID" value="CAE6937373.1"/>
    <property type="molecule type" value="Genomic_DNA"/>
</dbReference>
<protein>
    <submittedName>
        <fullName evidence="2">HMA1 protein</fullName>
    </submittedName>
</protein>
<evidence type="ECO:0000313" key="2">
    <source>
        <dbReference type="EMBL" id="CAE6937373.1"/>
    </source>
</evidence>
<keyword evidence="3" id="KW-1185">Reference proteome</keyword>
<evidence type="ECO:0000313" key="3">
    <source>
        <dbReference type="Proteomes" id="UP000604046"/>
    </source>
</evidence>
<dbReference type="AlphaFoldDB" id="A0A812H4W8"/>
<dbReference type="OrthoDB" id="432719at2759"/>
<feature type="transmembrane region" description="Helical" evidence="1">
    <location>
        <begin position="21"/>
        <end position="42"/>
    </location>
</feature>
<evidence type="ECO:0000256" key="1">
    <source>
        <dbReference type="SAM" id="Phobius"/>
    </source>
</evidence>
<name>A0A812H4W8_9DINO</name>
<keyword evidence="1" id="KW-0812">Transmembrane</keyword>
<gene>
    <name evidence="2" type="primary">HMA1</name>
    <name evidence="2" type="ORF">SNAT2548_LOCUS1074</name>
</gene>
<accession>A0A812H4W8</accession>
<sequence>MVFLMSLTYLTNHSDKDIRRYTYEVISQTIAIFCAVMIFQYMNDVTVKARLRCSVDSVWTQVSASAFQVWYAALEFHLYYMSFQGAIVLAKHKLKEVVLQQLHPLDHIEVIAAISLLLLQWQSDCTPDICSQHQHVWCSFFPMQRGAGKVAENWKTFSSLYDDRMEELCYIMWHEEAEEPEDNVLALTLSFLTVQTVRFWISGHMPDVEGTSSH</sequence>
<dbReference type="Proteomes" id="UP000604046">
    <property type="component" value="Unassembled WGS sequence"/>
</dbReference>